<dbReference type="InterPro" id="IPR054028">
    <property type="entry name" value="TarS/TarP_linker"/>
</dbReference>
<evidence type="ECO:0000259" key="2">
    <source>
        <dbReference type="Pfam" id="PF00535"/>
    </source>
</evidence>
<comment type="caution">
    <text evidence="4">The sequence shown here is derived from an EMBL/GenBank/DDBJ whole genome shotgun (WGS) entry which is preliminary data.</text>
</comment>
<dbReference type="PANTHER" id="PTHR22916">
    <property type="entry name" value="GLYCOSYLTRANSFERASE"/>
    <property type="match status" value="1"/>
</dbReference>
<evidence type="ECO:0000313" key="5">
    <source>
        <dbReference type="Proteomes" id="UP001152422"/>
    </source>
</evidence>
<feature type="domain" description="TarS/TarP linker" evidence="3">
    <location>
        <begin position="226"/>
        <end position="324"/>
    </location>
</feature>
<protein>
    <submittedName>
        <fullName evidence="4">Glycosyltransferase</fullName>
    </submittedName>
</protein>
<dbReference type="InterPro" id="IPR001173">
    <property type="entry name" value="Glyco_trans_2-like"/>
</dbReference>
<evidence type="ECO:0000313" key="4">
    <source>
        <dbReference type="EMBL" id="MDG0845300.1"/>
    </source>
</evidence>
<dbReference type="RefSeq" id="WP_277582879.1">
    <property type="nucleotide sequence ID" value="NZ_JAMBPY010000001.1"/>
</dbReference>
<reference evidence="4" key="1">
    <citation type="submission" date="2022-05" db="EMBL/GenBank/DDBJ databases">
        <title>Comparative genomics of Staphylococcus equorum isolates.</title>
        <authorList>
            <person name="Luelf R.H."/>
        </authorList>
    </citation>
    <scope>NUCLEOTIDE SEQUENCE</scope>
    <source>
        <strain evidence="4">TMW 2.2497</strain>
    </source>
</reference>
<name>A0A9X4L2M6_9STAP</name>
<comment type="similarity">
    <text evidence="1">Belongs to the glycosyltransferase 2 family.</text>
</comment>
<dbReference type="Gene3D" id="3.90.550.10">
    <property type="entry name" value="Spore Coat Polysaccharide Biosynthesis Protein SpsA, Chain A"/>
    <property type="match status" value="1"/>
</dbReference>
<accession>A0A9X4L2M6</accession>
<organism evidence="4 5">
    <name type="scientific">Staphylococcus equorum</name>
    <dbReference type="NCBI Taxonomy" id="246432"/>
    <lineage>
        <taxon>Bacteria</taxon>
        <taxon>Bacillati</taxon>
        <taxon>Bacillota</taxon>
        <taxon>Bacilli</taxon>
        <taxon>Bacillales</taxon>
        <taxon>Staphylococcaceae</taxon>
        <taxon>Staphylococcus</taxon>
    </lineage>
</organism>
<dbReference type="Pfam" id="PF22181">
    <property type="entry name" value="TarS_linker"/>
    <property type="match status" value="1"/>
</dbReference>
<dbReference type="SUPFAM" id="SSF53448">
    <property type="entry name" value="Nucleotide-diphospho-sugar transferases"/>
    <property type="match status" value="1"/>
</dbReference>
<keyword evidence="5" id="KW-1185">Reference proteome</keyword>
<proteinExistence type="inferred from homology"/>
<evidence type="ECO:0000256" key="1">
    <source>
        <dbReference type="ARBA" id="ARBA00006739"/>
    </source>
</evidence>
<dbReference type="InterPro" id="IPR029044">
    <property type="entry name" value="Nucleotide-diphossugar_trans"/>
</dbReference>
<evidence type="ECO:0000259" key="3">
    <source>
        <dbReference type="Pfam" id="PF22181"/>
    </source>
</evidence>
<dbReference type="GO" id="GO:0016758">
    <property type="term" value="F:hexosyltransferase activity"/>
    <property type="evidence" value="ECO:0007669"/>
    <property type="project" value="UniProtKB-ARBA"/>
</dbReference>
<dbReference type="CDD" id="cd00761">
    <property type="entry name" value="Glyco_tranf_GTA_type"/>
    <property type="match status" value="1"/>
</dbReference>
<dbReference type="Pfam" id="PF00535">
    <property type="entry name" value="Glycos_transf_2"/>
    <property type="match status" value="1"/>
</dbReference>
<feature type="domain" description="Glycosyltransferase 2-like" evidence="2">
    <location>
        <begin position="5"/>
        <end position="132"/>
    </location>
</feature>
<dbReference type="AlphaFoldDB" id="A0A9X4L2M6"/>
<dbReference type="Proteomes" id="UP001152422">
    <property type="component" value="Unassembled WGS sequence"/>
</dbReference>
<gene>
    <name evidence="4" type="ORF">M4L89_03425</name>
</gene>
<dbReference type="EMBL" id="JAMBQA010000001">
    <property type="protein sequence ID" value="MDG0845300.1"/>
    <property type="molecule type" value="Genomic_DNA"/>
</dbReference>
<sequence length="333" mass="38619">MKKVSVIMPTYNNGNMISRTIDSILNQTMSHKDFELIIIDDHSNDIETVETIKSYWVNYKHLIKFKRLNKNTGSASAPRNKGISMSNSEYIFFLDSDDYLHERALEDFYIYGKENNSDLIIGKYGVEGKGRGVPKAVFENGNVPKADIIENSLFYALSVLKMFKSNIIHKNKIRFKTNAKTAEDQLFTIEFLMNSKNYSIKTDYEYYIVVNDFLAKNHLSTKKSTPKQYFSTISNIYNAIYCSKIYKKRVLRDKLAAKYTTRLLRHGQNKHFSISKMSYKEKKEWLKYLSKTINEVPRTADTYVTPIFNLKLEAIRQNNLLAVMTADKILKGG</sequence>
<dbReference type="PANTHER" id="PTHR22916:SF3">
    <property type="entry name" value="UDP-GLCNAC:BETAGAL BETA-1,3-N-ACETYLGLUCOSAMINYLTRANSFERASE-LIKE PROTEIN 1"/>
    <property type="match status" value="1"/>
</dbReference>